<keyword evidence="2" id="KW-0963">Cytoplasm</keyword>
<dbReference type="EMBL" id="OU963897">
    <property type="protein sequence ID" value="CAH0405405.1"/>
    <property type="molecule type" value="Genomic_DNA"/>
</dbReference>
<dbReference type="PROSITE" id="PS51644">
    <property type="entry name" value="HTH_OST"/>
    <property type="match status" value="2"/>
</dbReference>
<gene>
    <name evidence="8" type="ORF">CHILSU_LOCUS8769</name>
</gene>
<keyword evidence="9" id="KW-1185">Reference proteome</keyword>
<dbReference type="PROSITE" id="PS50304">
    <property type="entry name" value="TUDOR"/>
    <property type="match status" value="2"/>
</dbReference>
<dbReference type="Gene3D" id="3.30.420.610">
    <property type="entry name" value="LOTUS domain-like"/>
    <property type="match status" value="2"/>
</dbReference>
<dbReference type="InterPro" id="IPR050621">
    <property type="entry name" value="Tudor_domain_containing"/>
</dbReference>
<evidence type="ECO:0000259" key="6">
    <source>
        <dbReference type="PROSITE" id="PS50304"/>
    </source>
</evidence>
<evidence type="ECO:0008006" key="10">
    <source>
        <dbReference type="Google" id="ProtNLM"/>
    </source>
</evidence>
<feature type="domain" description="HTH OST-type" evidence="7">
    <location>
        <begin position="363"/>
        <end position="436"/>
    </location>
</feature>
<dbReference type="CDD" id="cd09972">
    <property type="entry name" value="LOTUS_TDRD_OSKAR"/>
    <property type="match status" value="1"/>
</dbReference>
<evidence type="ECO:0000313" key="8">
    <source>
        <dbReference type="EMBL" id="CAH0405405.1"/>
    </source>
</evidence>
<feature type="region of interest" description="Disordered" evidence="5">
    <location>
        <begin position="428"/>
        <end position="449"/>
    </location>
</feature>
<dbReference type="PANTHER" id="PTHR22948">
    <property type="entry name" value="TUDOR DOMAIN CONTAINING PROTEIN"/>
    <property type="match status" value="1"/>
</dbReference>
<sequence>MADKEQVVQALRATLISVKGALTIKQCNRDYRELQGEWIPYKKLGYTTLEKLFLDVPGFKVTQINGEWYVDAIASQETQHIASMVARQKPSKKANLKLSYSNRFPKRQYSWRKPVAATSYTSNYDNQYSNQYYRVKSGTPFYNNNYSSHKFNTSKNSSYKTNDTKSAPQIVKQVTKSSNDYSDKRASHVAKNINLTTGVREVNILSEEFTHSALAESESDGKPSGKVSASQRLSNLRDRLNTVDLIPLQLPAAKNECLEYSGPVTNVTPAHKLEPPPDTTSSVEKLEWTCRKLGLPQPVFKVHNVTPKRGPVSYDCTVKVGTSYFASSYPDSSPSENLAKEVASVKLLNVIESSQACGMPTSSTSNAIACLTKLVDEHEAGLWASTVPHLYREKYGENLPSNWQELVENCPQIIKDRVVNGLLVLLPNNEEVTPPPPPQTDSTVGDDTIDSDLPPLKFPEDDFWNVFVTVANSTLEIWLRIIGPQYSDAFESLLVDMAAYYEHSGTTVDRSMLIKNAWYAVNVDDGGWQRAKIMEIDDDTASVFLGDHGDDDVVSIHKIKILETQFRRLSAQAILCRLEGAEELAASAAGAALVRRRLPGEVLVAAPGPRTDPHDPSVALVLYDTSTQRDLNLNKEIVHDFCMAAAFNITQKPCEVEVGCVSEEGRVWVSRAGGADVVRDALALLTAGPYRRPLPAAPHAPSPNAHTLYIVRTLAGDWVRCTIISGLDGEGTVRTQLVDSGLILRAPLSSLVPLQNFSPALSAFPWQAMQVRLGAAERAASSMVPRLRELLLGACVLCRALPPASHTPPHVELFVRTGPQNILASVNNAVLMEFEYLQLDKSKEEEKEPTNHVEELHKKKERIFRSLSSVAAAGSGASGVLSEQSSAPAALPPPTLPAPGKCFDVYIAMAANPWNFVVQPNSTRPALQAMMSTLQTECPKLTEADAPIKPASGELYTVYYDKDSSWYRVTIAGAVSAEMVSVYFCDYGDLALFPTKDLRPVPPEAPLARSLPPQAIKARLYDVWPLHQDWTVEDCIRFQELCVEQQFVGICKDVGKDPLNPNEPLLTLDLIDTSTDEDIYLNKQLVAESRARLASAS</sequence>
<organism evidence="8 9">
    <name type="scientific">Chilo suppressalis</name>
    <name type="common">Asiatic rice borer moth</name>
    <dbReference type="NCBI Taxonomy" id="168631"/>
    <lineage>
        <taxon>Eukaryota</taxon>
        <taxon>Metazoa</taxon>
        <taxon>Ecdysozoa</taxon>
        <taxon>Arthropoda</taxon>
        <taxon>Hexapoda</taxon>
        <taxon>Insecta</taxon>
        <taxon>Pterygota</taxon>
        <taxon>Neoptera</taxon>
        <taxon>Endopterygota</taxon>
        <taxon>Lepidoptera</taxon>
        <taxon>Glossata</taxon>
        <taxon>Ditrysia</taxon>
        <taxon>Pyraloidea</taxon>
        <taxon>Crambidae</taxon>
        <taxon>Crambinae</taxon>
        <taxon>Chilo</taxon>
    </lineage>
</organism>
<evidence type="ECO:0000256" key="3">
    <source>
        <dbReference type="ARBA" id="ARBA00022737"/>
    </source>
</evidence>
<keyword evidence="4" id="KW-0221">Differentiation</keyword>
<proteinExistence type="predicted"/>
<accession>A0ABN8BDZ8</accession>
<evidence type="ECO:0000256" key="4">
    <source>
        <dbReference type="ARBA" id="ARBA00022871"/>
    </source>
</evidence>
<evidence type="ECO:0000256" key="2">
    <source>
        <dbReference type="ARBA" id="ARBA00022490"/>
    </source>
</evidence>
<evidence type="ECO:0000256" key="5">
    <source>
        <dbReference type="SAM" id="MobiDB-lite"/>
    </source>
</evidence>
<keyword evidence="3" id="KW-0677">Repeat</keyword>
<reference evidence="8" key="1">
    <citation type="submission" date="2021-12" db="EMBL/GenBank/DDBJ databases">
        <authorList>
            <person name="King R."/>
        </authorList>
    </citation>
    <scope>NUCLEOTIDE SEQUENCE</scope>
</reference>
<feature type="domain" description="Tudor" evidence="6">
    <location>
        <begin position="511"/>
        <end position="569"/>
    </location>
</feature>
<dbReference type="InterPro" id="IPR025605">
    <property type="entry name" value="OST-HTH/LOTUS_dom"/>
</dbReference>
<evidence type="ECO:0000313" key="9">
    <source>
        <dbReference type="Proteomes" id="UP001153292"/>
    </source>
</evidence>
<dbReference type="InterPro" id="IPR002999">
    <property type="entry name" value="Tudor"/>
</dbReference>
<dbReference type="Gene3D" id="2.40.50.90">
    <property type="match status" value="2"/>
</dbReference>
<dbReference type="InterPro" id="IPR041966">
    <property type="entry name" value="LOTUS-like"/>
</dbReference>
<name>A0ABN8BDZ8_CHISP</name>
<dbReference type="Pfam" id="PF12872">
    <property type="entry name" value="OST-HTH"/>
    <property type="match status" value="1"/>
</dbReference>
<protein>
    <recommendedName>
        <fullName evidence="10">Tudor domain-containing protein 7</fullName>
    </recommendedName>
</protein>
<dbReference type="Pfam" id="PF00567">
    <property type="entry name" value="TUDOR"/>
    <property type="match status" value="2"/>
</dbReference>
<keyword evidence="4" id="KW-0744">Spermatogenesis</keyword>
<evidence type="ECO:0000256" key="1">
    <source>
        <dbReference type="ARBA" id="ARBA00004496"/>
    </source>
</evidence>
<dbReference type="SMART" id="SM00333">
    <property type="entry name" value="TUDOR"/>
    <property type="match status" value="2"/>
</dbReference>
<evidence type="ECO:0000259" key="7">
    <source>
        <dbReference type="PROSITE" id="PS51644"/>
    </source>
</evidence>
<feature type="region of interest" description="Disordered" evidence="5">
    <location>
        <begin position="214"/>
        <end position="233"/>
    </location>
</feature>
<dbReference type="Gene3D" id="2.30.30.140">
    <property type="match status" value="2"/>
</dbReference>
<dbReference type="PANTHER" id="PTHR22948:SF77">
    <property type="entry name" value="SERINE_THREONINE-PROTEIN KINASE 31-LIKE ISOFORM X1"/>
    <property type="match status" value="1"/>
</dbReference>
<dbReference type="InterPro" id="IPR035437">
    <property type="entry name" value="SNase_OB-fold_sf"/>
</dbReference>
<comment type="subcellular location">
    <subcellularLocation>
        <location evidence="1">Cytoplasm</location>
    </subcellularLocation>
</comment>
<feature type="domain" description="Tudor" evidence="6">
    <location>
        <begin position="949"/>
        <end position="1008"/>
    </location>
</feature>
<dbReference type="SUPFAM" id="SSF63748">
    <property type="entry name" value="Tudor/PWWP/MBT"/>
    <property type="match status" value="3"/>
</dbReference>
<dbReference type="Proteomes" id="UP001153292">
    <property type="component" value="Chromosome 4"/>
</dbReference>
<feature type="domain" description="HTH OST-type" evidence="7">
    <location>
        <begin position="3"/>
        <end position="74"/>
    </location>
</feature>